<evidence type="ECO:0000313" key="4">
    <source>
        <dbReference type="Proteomes" id="UP001383192"/>
    </source>
</evidence>
<gene>
    <name evidence="3" type="ORF">VNI00_009031</name>
</gene>
<proteinExistence type="predicted"/>
<protein>
    <recommendedName>
        <fullName evidence="5">F-box domain-containing protein</fullName>
    </recommendedName>
</protein>
<sequence>MSSRASTTILCDHCKFEFGPTINHPPILPQNFRSHFEPTSAEYSQTSAYIHDEEREVARYDHEISRLTEIVKKLTSERDCLQQRICERKNWISTSFRIPREVWCEIFTFACLSRSDSRYLDIEDDASDAIYLTPKKSIPVLPLVLSHVSSYWRNIIFALPSLWSTLAVDLDSMTKGRKKLVEMCLRNAGSHPLELRVDVLQTDISRGYIDSEDQLNEILGIRGCAVLRKLMEASSRCRRFEMGFDSDFLASIPDEMVQTISFPLLETFKCFSPPSHTEVRMDTEWFWEQLLVAPRLRRATIPDGTLVSEEMLPTEITSLSLGEVSTSTILSVLTTYENLSSLHWRDRLPTGRGRYPPVEVPHLRELSCSSVDASDLKDLFSSVTLPMITSIEINCIRDLEDRYWKGEQTLVSLLERSRAGASLKKLKLKLQESYFSLERVVNLLRVCRSLTSLEVWVKHNEQLERNAFVRGLLERLTITDTETDADQTILVPNLTHLRLYEISGPEVENVSVQIQERLVCMAESRCKTSRAVLSQGALVLRELSVSFSATKVWRDPNPYINFRCQEIGFSTGGIEVASRAQELSNCGTECHIACIRLGSTLWDDILRHGMNEEDSEDSEEEYDSEEGYNEEECGEEEEVWEEEGSN</sequence>
<evidence type="ECO:0000256" key="1">
    <source>
        <dbReference type="SAM" id="Coils"/>
    </source>
</evidence>
<organism evidence="3 4">
    <name type="scientific">Paramarasmius palmivorus</name>
    <dbReference type="NCBI Taxonomy" id="297713"/>
    <lineage>
        <taxon>Eukaryota</taxon>
        <taxon>Fungi</taxon>
        <taxon>Dikarya</taxon>
        <taxon>Basidiomycota</taxon>
        <taxon>Agaricomycotina</taxon>
        <taxon>Agaricomycetes</taxon>
        <taxon>Agaricomycetidae</taxon>
        <taxon>Agaricales</taxon>
        <taxon>Marasmiineae</taxon>
        <taxon>Marasmiaceae</taxon>
        <taxon>Paramarasmius</taxon>
    </lineage>
</organism>
<dbReference type="Proteomes" id="UP001383192">
    <property type="component" value="Unassembled WGS sequence"/>
</dbReference>
<evidence type="ECO:0000313" key="3">
    <source>
        <dbReference type="EMBL" id="KAK7041742.1"/>
    </source>
</evidence>
<accession>A0AAW0CPE1</accession>
<name>A0AAW0CPE1_9AGAR</name>
<feature type="coiled-coil region" evidence="1">
    <location>
        <begin position="50"/>
        <end position="84"/>
    </location>
</feature>
<comment type="caution">
    <text evidence="3">The sequence shown here is derived from an EMBL/GenBank/DDBJ whole genome shotgun (WGS) entry which is preliminary data.</text>
</comment>
<dbReference type="EMBL" id="JAYKXP010000032">
    <property type="protein sequence ID" value="KAK7041742.1"/>
    <property type="molecule type" value="Genomic_DNA"/>
</dbReference>
<keyword evidence="4" id="KW-1185">Reference proteome</keyword>
<keyword evidence="1" id="KW-0175">Coiled coil</keyword>
<dbReference type="AlphaFoldDB" id="A0AAW0CPE1"/>
<feature type="compositionally biased region" description="Acidic residues" evidence="2">
    <location>
        <begin position="612"/>
        <end position="646"/>
    </location>
</feature>
<feature type="region of interest" description="Disordered" evidence="2">
    <location>
        <begin position="610"/>
        <end position="646"/>
    </location>
</feature>
<evidence type="ECO:0000256" key="2">
    <source>
        <dbReference type="SAM" id="MobiDB-lite"/>
    </source>
</evidence>
<evidence type="ECO:0008006" key="5">
    <source>
        <dbReference type="Google" id="ProtNLM"/>
    </source>
</evidence>
<reference evidence="3 4" key="1">
    <citation type="submission" date="2024-01" db="EMBL/GenBank/DDBJ databases">
        <title>A draft genome for a cacao thread blight-causing isolate of Paramarasmius palmivorus.</title>
        <authorList>
            <person name="Baruah I.K."/>
            <person name="Bukari Y."/>
            <person name="Amoako-Attah I."/>
            <person name="Meinhardt L.W."/>
            <person name="Bailey B.A."/>
            <person name="Cohen S.P."/>
        </authorList>
    </citation>
    <scope>NUCLEOTIDE SEQUENCE [LARGE SCALE GENOMIC DNA]</scope>
    <source>
        <strain evidence="3 4">GH-12</strain>
    </source>
</reference>